<evidence type="ECO:0000313" key="4">
    <source>
        <dbReference type="EMBL" id="MCM6778418.1"/>
    </source>
</evidence>
<gene>
    <name evidence="4" type="ORF">NDR86_33510</name>
</gene>
<feature type="transmembrane region" description="Helical" evidence="1">
    <location>
        <begin position="386"/>
        <end position="408"/>
    </location>
</feature>
<feature type="signal peptide" evidence="2">
    <location>
        <begin position="1"/>
        <end position="32"/>
    </location>
</feature>
<dbReference type="InterPro" id="IPR050491">
    <property type="entry name" value="AmpC-like"/>
</dbReference>
<evidence type="ECO:0000256" key="2">
    <source>
        <dbReference type="SAM" id="SignalP"/>
    </source>
</evidence>
<keyword evidence="1" id="KW-0812">Transmembrane</keyword>
<sequence length="499" mass="52823">MVWKCFGGTTAGGVAALLAVLSMFALSIGAPAANATGDGLAREVSRIAGELDVPGMAVEIVDSRGVVDRAVWGKDGNDRPIDERTPFVWGSVSKSFAGLIVSRLAARGELTLDTPVTQLLPEAAERVVRDRATTVSDLVHHTSGLPHDMARTDDWSRRGRALDAIVDLGRVDNVSSRGVFRYSSLNYLVLQAIVERVTGQSFGEVVRHEVADPAGADDIITDADTFTQRVPPGFVPFFTVPARIHTGFDAAGVGYGYLAGSVEQLGRYASRQLADLLSADPAAALSRSGTVATGGAAGYGFGWFVERMAGADGTATEVRWHSGAVPGFFTHVALIPERDLAVVLVANRYGEMESERFAAAARSLVRSELGIPDRFGFGPGAYEATLATLCFVGTVLVAWLTRIVITLIGGDLRPSRTGTVCVRVGLVAVTGGLLLFGGLAGVPRIVGAPLTVISNWAPDIALLFWILVAEIFLVTGLLVLRHILRHERLVGILGRRGAE</sequence>
<keyword evidence="1" id="KW-0472">Membrane</keyword>
<proteinExistence type="predicted"/>
<dbReference type="Gene3D" id="3.40.710.10">
    <property type="entry name" value="DD-peptidase/beta-lactamase superfamily"/>
    <property type="match status" value="1"/>
</dbReference>
<feature type="transmembrane region" description="Helical" evidence="1">
    <location>
        <begin position="460"/>
        <end position="480"/>
    </location>
</feature>
<dbReference type="Proteomes" id="UP001139157">
    <property type="component" value="Unassembled WGS sequence"/>
</dbReference>
<comment type="caution">
    <text evidence="4">The sequence shown here is derived from an EMBL/GenBank/DDBJ whole genome shotgun (WGS) entry which is preliminary data.</text>
</comment>
<dbReference type="RefSeq" id="WP_251917929.1">
    <property type="nucleotide sequence ID" value="NZ_JAMRXG010000022.1"/>
</dbReference>
<accession>A0A9X2J0C8</accession>
<organism evidence="4 5">
    <name type="scientific">Nocardia pulmonis</name>
    <dbReference type="NCBI Taxonomy" id="2951408"/>
    <lineage>
        <taxon>Bacteria</taxon>
        <taxon>Bacillati</taxon>
        <taxon>Actinomycetota</taxon>
        <taxon>Actinomycetes</taxon>
        <taxon>Mycobacteriales</taxon>
        <taxon>Nocardiaceae</taxon>
        <taxon>Nocardia</taxon>
    </lineage>
</organism>
<dbReference type="EMBL" id="JAMRXG010000022">
    <property type="protein sequence ID" value="MCM6778418.1"/>
    <property type="molecule type" value="Genomic_DNA"/>
</dbReference>
<dbReference type="InterPro" id="IPR012338">
    <property type="entry name" value="Beta-lactam/transpept-like"/>
</dbReference>
<feature type="transmembrane region" description="Helical" evidence="1">
    <location>
        <begin position="420"/>
        <end position="440"/>
    </location>
</feature>
<feature type="chain" id="PRO_5040892983" evidence="2">
    <location>
        <begin position="33"/>
        <end position="499"/>
    </location>
</feature>
<reference evidence="4" key="1">
    <citation type="submission" date="2022-06" db="EMBL/GenBank/DDBJ databases">
        <title>Novel species in genus nocardia.</title>
        <authorList>
            <person name="Li F."/>
        </authorList>
    </citation>
    <scope>NUCLEOTIDE SEQUENCE</scope>
    <source>
        <strain evidence="4">CDC141</strain>
    </source>
</reference>
<evidence type="ECO:0000259" key="3">
    <source>
        <dbReference type="Pfam" id="PF00144"/>
    </source>
</evidence>
<dbReference type="Pfam" id="PF00144">
    <property type="entry name" value="Beta-lactamase"/>
    <property type="match status" value="1"/>
</dbReference>
<dbReference type="PANTHER" id="PTHR46825:SF9">
    <property type="entry name" value="BETA-LACTAMASE-RELATED DOMAIN-CONTAINING PROTEIN"/>
    <property type="match status" value="1"/>
</dbReference>
<dbReference type="AlphaFoldDB" id="A0A9X2J0C8"/>
<keyword evidence="5" id="KW-1185">Reference proteome</keyword>
<keyword evidence="2" id="KW-0732">Signal</keyword>
<evidence type="ECO:0000256" key="1">
    <source>
        <dbReference type="SAM" id="Phobius"/>
    </source>
</evidence>
<evidence type="ECO:0000313" key="5">
    <source>
        <dbReference type="Proteomes" id="UP001139157"/>
    </source>
</evidence>
<protein>
    <submittedName>
        <fullName evidence="4">Beta-lactamase family protein</fullName>
    </submittedName>
</protein>
<dbReference type="SUPFAM" id="SSF56601">
    <property type="entry name" value="beta-lactamase/transpeptidase-like"/>
    <property type="match status" value="1"/>
</dbReference>
<dbReference type="PANTHER" id="PTHR46825">
    <property type="entry name" value="D-ALANYL-D-ALANINE-CARBOXYPEPTIDASE/ENDOPEPTIDASE AMPH"/>
    <property type="match status" value="1"/>
</dbReference>
<feature type="domain" description="Beta-lactamase-related" evidence="3">
    <location>
        <begin position="46"/>
        <end position="363"/>
    </location>
</feature>
<name>A0A9X2J0C8_9NOCA</name>
<dbReference type="InterPro" id="IPR001466">
    <property type="entry name" value="Beta-lactam-related"/>
</dbReference>
<keyword evidence="1" id="KW-1133">Transmembrane helix</keyword>